<proteinExistence type="predicted"/>
<gene>
    <name evidence="2" type="ordered locus">Awo_c06270</name>
</gene>
<dbReference type="EMBL" id="CP002987">
    <property type="protein sequence ID" value="AFA47425.1"/>
    <property type="molecule type" value="Genomic_DNA"/>
</dbReference>
<organism evidence="2 3">
    <name type="scientific">Acetobacterium woodii (strain ATCC 29683 / DSM 1030 / JCM 2381 / KCTC 1655 / WB1)</name>
    <dbReference type="NCBI Taxonomy" id="931626"/>
    <lineage>
        <taxon>Bacteria</taxon>
        <taxon>Bacillati</taxon>
        <taxon>Bacillota</taxon>
        <taxon>Clostridia</taxon>
        <taxon>Eubacteriales</taxon>
        <taxon>Eubacteriaceae</taxon>
        <taxon>Acetobacterium</taxon>
    </lineage>
</organism>
<keyword evidence="1" id="KW-0812">Transmembrane</keyword>
<keyword evidence="3" id="KW-1185">Reference proteome</keyword>
<accession>H6LJ62</accession>
<dbReference type="HOGENOM" id="CLU_2355531_0_0_9"/>
<reference evidence="3" key="1">
    <citation type="submission" date="2011-07" db="EMBL/GenBank/DDBJ databases">
        <title>Complete genome sequence of Acetobacterium woodii.</title>
        <authorList>
            <person name="Poehlein A."/>
            <person name="Schmidt S."/>
            <person name="Kaster A.-K."/>
            <person name="Goenrich M."/>
            <person name="Vollmers J."/>
            <person name="Thuermer A."/>
            <person name="Gottschalk G."/>
            <person name="Thauer R.K."/>
            <person name="Daniel R."/>
            <person name="Mueller V."/>
        </authorList>
    </citation>
    <scope>NUCLEOTIDE SEQUENCE [LARGE SCALE GENOMIC DNA]</scope>
    <source>
        <strain evidence="3">ATCC 29683 / DSM 1030 / JCM 2381 / KCTC 1655 / WB1</strain>
    </source>
</reference>
<feature type="transmembrane region" description="Helical" evidence="1">
    <location>
        <begin position="9"/>
        <end position="28"/>
    </location>
</feature>
<keyword evidence="1" id="KW-0472">Membrane</keyword>
<dbReference type="eggNOG" id="ENOG502ZE3Y">
    <property type="taxonomic scope" value="Bacteria"/>
</dbReference>
<evidence type="ECO:0000313" key="3">
    <source>
        <dbReference type="Proteomes" id="UP000007177"/>
    </source>
</evidence>
<feature type="transmembrane region" description="Helical" evidence="1">
    <location>
        <begin position="75"/>
        <end position="101"/>
    </location>
</feature>
<protein>
    <submittedName>
        <fullName evidence="2">Uncharacterized protein</fullName>
    </submittedName>
</protein>
<keyword evidence="1" id="KW-1133">Transmembrane helix</keyword>
<dbReference type="OrthoDB" id="1767267at2"/>
<dbReference type="AlphaFoldDB" id="H6LJ62"/>
<name>H6LJ62_ACEWD</name>
<dbReference type="RefSeq" id="WP_014355028.1">
    <property type="nucleotide sequence ID" value="NC_016894.1"/>
</dbReference>
<reference evidence="2 3" key="2">
    <citation type="journal article" date="2012" name="PLoS ONE">
        <title>An ancient pathway combining carbon dioxide fixation with the generation and utilization of a sodium ion gradient for ATP synthesis.</title>
        <authorList>
            <person name="Poehlein A."/>
            <person name="Schmidt S."/>
            <person name="Kaster A.K."/>
            <person name="Goenrich M."/>
            <person name="Vollmers J."/>
            <person name="Thurmer A."/>
            <person name="Bertsch J."/>
            <person name="Schuchmann K."/>
            <person name="Voigt B."/>
            <person name="Hecker M."/>
            <person name="Daniel R."/>
            <person name="Thauer R.K."/>
            <person name="Gottschalk G."/>
            <person name="Muller V."/>
        </authorList>
    </citation>
    <scope>NUCLEOTIDE SEQUENCE [LARGE SCALE GENOMIC DNA]</scope>
    <source>
        <strain evidence="3">ATCC 29683 / DSM 1030 / JCM 2381 / KCTC 1655 / WB1</strain>
    </source>
</reference>
<sequence>MSFEDGMKGFTFGIIALICWAVGIILGLLKLGGIFSSILGLAVLVFAILAFVYGRKEFALDPTNKKAKTGKTIGLVVIILEIVFLVLTIVLVGVFASLMIAG</sequence>
<evidence type="ECO:0000313" key="2">
    <source>
        <dbReference type="EMBL" id="AFA47425.1"/>
    </source>
</evidence>
<evidence type="ECO:0000256" key="1">
    <source>
        <dbReference type="SAM" id="Phobius"/>
    </source>
</evidence>
<feature type="transmembrane region" description="Helical" evidence="1">
    <location>
        <begin position="34"/>
        <end position="54"/>
    </location>
</feature>
<dbReference type="KEGG" id="awo:Awo_c06270"/>
<dbReference type="Proteomes" id="UP000007177">
    <property type="component" value="Chromosome"/>
</dbReference>